<evidence type="ECO:0000313" key="4">
    <source>
        <dbReference type="EMBL" id="RLY94121.1"/>
    </source>
</evidence>
<protein>
    <submittedName>
        <fullName evidence="4">N-acetyltransferase</fullName>
    </submittedName>
</protein>
<evidence type="ECO:0000313" key="5">
    <source>
        <dbReference type="Proteomes" id="UP000277871"/>
    </source>
</evidence>
<accession>A0A3L9L6C5</accession>
<keyword evidence="1 4" id="KW-0808">Transferase</keyword>
<sequence>MTTDTPFTLRTPTPEDTLEIAAVHVQTWRETYAGLVPERFFGDAARQARQKLWTQLLADPAVRRGIHVAEANNAVIGFAGTGRPAEPDPARERALRMLYVLREHHGTGVGQALLDAALGDQPAQLWVAEANPRAIRFYQRNGFRADGTDLVDPALENLREIRLVR</sequence>
<keyword evidence="5" id="KW-1185">Reference proteome</keyword>
<evidence type="ECO:0000256" key="1">
    <source>
        <dbReference type="ARBA" id="ARBA00022679"/>
    </source>
</evidence>
<dbReference type="RefSeq" id="WP_121864082.1">
    <property type="nucleotide sequence ID" value="NZ_RDEX01000001.1"/>
</dbReference>
<proteinExistence type="predicted"/>
<comment type="caution">
    <text evidence="4">The sequence shown here is derived from an EMBL/GenBank/DDBJ whole genome shotgun (WGS) entry which is preliminary data.</text>
</comment>
<gene>
    <name evidence="4" type="ORF">EAE32_02515</name>
</gene>
<organism evidence="4 5">
    <name type="scientific">Kocuria tytonicola</name>
    <dbReference type="NCBI Taxonomy" id="2055946"/>
    <lineage>
        <taxon>Bacteria</taxon>
        <taxon>Bacillati</taxon>
        <taxon>Actinomycetota</taxon>
        <taxon>Actinomycetes</taxon>
        <taxon>Micrococcales</taxon>
        <taxon>Micrococcaceae</taxon>
        <taxon>Kocuria</taxon>
    </lineage>
</organism>
<reference evidence="4 5" key="1">
    <citation type="submission" date="2018-10" db="EMBL/GenBank/DDBJ databases">
        <title>Kocuria tytonicola, new bacteria from the preen glands of American barn owls (Tyto furcata).</title>
        <authorList>
            <person name="Braun M.S."/>
            <person name="Wang E."/>
            <person name="Zimmermann S."/>
            <person name="Boutin S."/>
            <person name="Wagner H."/>
            <person name="Wink M."/>
        </authorList>
    </citation>
    <scope>NUCLEOTIDE SEQUENCE [LARGE SCALE GENOMIC DNA]</scope>
    <source>
        <strain evidence="4 5">473</strain>
    </source>
</reference>
<dbReference type="CDD" id="cd04301">
    <property type="entry name" value="NAT_SF"/>
    <property type="match status" value="1"/>
</dbReference>
<keyword evidence="2" id="KW-0012">Acyltransferase</keyword>
<dbReference type="InterPro" id="IPR016181">
    <property type="entry name" value="Acyl_CoA_acyltransferase"/>
</dbReference>
<dbReference type="Proteomes" id="UP000277871">
    <property type="component" value="Unassembled WGS sequence"/>
</dbReference>
<dbReference type="PROSITE" id="PS51186">
    <property type="entry name" value="GNAT"/>
    <property type="match status" value="1"/>
</dbReference>
<feature type="domain" description="N-acetyltransferase" evidence="3">
    <location>
        <begin position="7"/>
        <end position="165"/>
    </location>
</feature>
<evidence type="ECO:0000256" key="2">
    <source>
        <dbReference type="ARBA" id="ARBA00023315"/>
    </source>
</evidence>
<dbReference type="PANTHER" id="PTHR43877">
    <property type="entry name" value="AMINOALKYLPHOSPHONATE N-ACETYLTRANSFERASE-RELATED-RELATED"/>
    <property type="match status" value="1"/>
</dbReference>
<dbReference type="Pfam" id="PF13508">
    <property type="entry name" value="Acetyltransf_7"/>
    <property type="match status" value="1"/>
</dbReference>
<dbReference type="InterPro" id="IPR050832">
    <property type="entry name" value="Bact_Acetyltransf"/>
</dbReference>
<dbReference type="EMBL" id="RDEX01000001">
    <property type="protein sequence ID" value="RLY94121.1"/>
    <property type="molecule type" value="Genomic_DNA"/>
</dbReference>
<dbReference type="InterPro" id="IPR000182">
    <property type="entry name" value="GNAT_dom"/>
</dbReference>
<dbReference type="SUPFAM" id="SSF55729">
    <property type="entry name" value="Acyl-CoA N-acyltransferases (Nat)"/>
    <property type="match status" value="1"/>
</dbReference>
<dbReference type="AlphaFoldDB" id="A0A3L9L6C5"/>
<name>A0A3L9L6C5_9MICC</name>
<evidence type="ECO:0000259" key="3">
    <source>
        <dbReference type="PROSITE" id="PS51186"/>
    </source>
</evidence>
<dbReference type="Gene3D" id="3.40.630.30">
    <property type="match status" value="1"/>
</dbReference>
<dbReference type="GO" id="GO:0016747">
    <property type="term" value="F:acyltransferase activity, transferring groups other than amino-acyl groups"/>
    <property type="evidence" value="ECO:0007669"/>
    <property type="project" value="InterPro"/>
</dbReference>